<dbReference type="EMBL" id="KV784357">
    <property type="protein sequence ID" value="OEU17831.1"/>
    <property type="molecule type" value="Genomic_DNA"/>
</dbReference>
<name>A0A1E7FI34_9STRA</name>
<evidence type="ECO:0000313" key="2">
    <source>
        <dbReference type="EMBL" id="OEU17831.1"/>
    </source>
</evidence>
<proteinExistence type="predicted"/>
<feature type="region of interest" description="Disordered" evidence="1">
    <location>
        <begin position="166"/>
        <end position="195"/>
    </location>
</feature>
<feature type="compositionally biased region" description="Polar residues" evidence="1">
    <location>
        <begin position="16"/>
        <end position="27"/>
    </location>
</feature>
<dbReference type="AlphaFoldDB" id="A0A1E7FI34"/>
<gene>
    <name evidence="2" type="ORF">FRACYDRAFT_268812</name>
</gene>
<organism evidence="2 3">
    <name type="scientific">Fragilariopsis cylindrus CCMP1102</name>
    <dbReference type="NCBI Taxonomy" id="635003"/>
    <lineage>
        <taxon>Eukaryota</taxon>
        <taxon>Sar</taxon>
        <taxon>Stramenopiles</taxon>
        <taxon>Ochrophyta</taxon>
        <taxon>Bacillariophyta</taxon>
        <taxon>Bacillariophyceae</taxon>
        <taxon>Bacillariophycidae</taxon>
        <taxon>Bacillariales</taxon>
        <taxon>Bacillariaceae</taxon>
        <taxon>Fragilariopsis</taxon>
    </lineage>
</organism>
<dbReference type="KEGG" id="fcy:FRACYDRAFT_268812"/>
<sequence>MSSIYDSVSSVMSSSQDPTVAASSGTTAEKKKQPSKASTTPTNNDAQKKTAKPATTTTTTTTPSALRSGKNLPKATSTASLKKKSTIGVGGKKSAFDFSTTQHAAILDDDDNITVPATSYLGSLFPTLVTGLVFATAGSMVGFLWNGDWTEAASAVAGYFWSDETSDDTTTTTGGETQQQDAFASTAAPITPEKY</sequence>
<evidence type="ECO:0000256" key="1">
    <source>
        <dbReference type="SAM" id="MobiDB-lite"/>
    </source>
</evidence>
<dbReference type="InParanoid" id="A0A1E7FI34"/>
<feature type="compositionally biased region" description="Polar residues" evidence="1">
    <location>
        <begin position="35"/>
        <end position="45"/>
    </location>
</feature>
<reference evidence="2 3" key="1">
    <citation type="submission" date="2016-09" db="EMBL/GenBank/DDBJ databases">
        <title>Extensive genetic diversity and differential bi-allelic expression allows diatom success in the polar Southern Ocean.</title>
        <authorList>
            <consortium name="DOE Joint Genome Institute"/>
            <person name="Mock T."/>
            <person name="Otillar R.P."/>
            <person name="Strauss J."/>
            <person name="Dupont C."/>
            <person name="Frickenhaus S."/>
            <person name="Maumus F."/>
            <person name="Mcmullan M."/>
            <person name="Sanges R."/>
            <person name="Schmutz J."/>
            <person name="Toseland A."/>
            <person name="Valas R."/>
            <person name="Veluchamy A."/>
            <person name="Ward B.J."/>
            <person name="Allen A."/>
            <person name="Barry K."/>
            <person name="Falciatore A."/>
            <person name="Ferrante M."/>
            <person name="Fortunato A.E."/>
            <person name="Gloeckner G."/>
            <person name="Gruber A."/>
            <person name="Hipkin R."/>
            <person name="Janech M."/>
            <person name="Kroth P."/>
            <person name="Leese F."/>
            <person name="Lindquist E."/>
            <person name="Lyon B.R."/>
            <person name="Martin J."/>
            <person name="Mayer C."/>
            <person name="Parker M."/>
            <person name="Quesneville H."/>
            <person name="Raymond J."/>
            <person name="Uhlig C."/>
            <person name="Valentin K.U."/>
            <person name="Worden A.Z."/>
            <person name="Armbrust E.V."/>
            <person name="Bowler C."/>
            <person name="Green B."/>
            <person name="Moulton V."/>
            <person name="Van Oosterhout C."/>
            <person name="Grigoriev I."/>
        </authorList>
    </citation>
    <scope>NUCLEOTIDE SEQUENCE [LARGE SCALE GENOMIC DNA]</scope>
    <source>
        <strain evidence="2 3">CCMP1102</strain>
    </source>
</reference>
<dbReference type="OrthoDB" id="55250at2759"/>
<protein>
    <submittedName>
        <fullName evidence="2">Uncharacterized protein</fullName>
    </submittedName>
</protein>
<feature type="region of interest" description="Disordered" evidence="1">
    <location>
        <begin position="1"/>
        <end position="83"/>
    </location>
</feature>
<dbReference type="Proteomes" id="UP000095751">
    <property type="component" value="Unassembled WGS sequence"/>
</dbReference>
<evidence type="ECO:0000313" key="3">
    <source>
        <dbReference type="Proteomes" id="UP000095751"/>
    </source>
</evidence>
<accession>A0A1E7FI34</accession>
<feature type="compositionally biased region" description="Low complexity" evidence="1">
    <location>
        <begin position="1"/>
        <end position="15"/>
    </location>
</feature>
<feature type="compositionally biased region" description="Low complexity" evidence="1">
    <location>
        <begin position="168"/>
        <end position="181"/>
    </location>
</feature>
<keyword evidence="3" id="KW-1185">Reference proteome</keyword>
<feature type="compositionally biased region" description="Low complexity" evidence="1">
    <location>
        <begin position="52"/>
        <end position="63"/>
    </location>
</feature>